<comment type="caution">
    <text evidence="2">The sequence shown here is derived from an EMBL/GenBank/DDBJ whole genome shotgun (WGS) entry which is preliminary data.</text>
</comment>
<dbReference type="EMBL" id="JANUCT010000003">
    <property type="protein sequence ID" value="MCS3902551.1"/>
    <property type="molecule type" value="Genomic_DNA"/>
</dbReference>
<proteinExistence type="predicted"/>
<reference evidence="2" key="1">
    <citation type="submission" date="2022-08" db="EMBL/GenBank/DDBJ databases">
        <title>Genomic Encyclopedia of Type Strains, Phase III (KMG-III): the genomes of soil and plant-associated and newly described type strains.</title>
        <authorList>
            <person name="Whitman W."/>
        </authorList>
    </citation>
    <scope>NUCLEOTIDE SEQUENCE</scope>
    <source>
        <strain evidence="2">HMT 1</strain>
    </source>
</reference>
<keyword evidence="1" id="KW-0175">Coiled coil</keyword>
<name>A0AAE3HK21_9GAMM</name>
<feature type="coiled-coil region" evidence="1">
    <location>
        <begin position="147"/>
        <end position="174"/>
    </location>
</feature>
<accession>A0AAE3HK21</accession>
<evidence type="ECO:0000313" key="3">
    <source>
        <dbReference type="Proteomes" id="UP001204445"/>
    </source>
</evidence>
<protein>
    <submittedName>
        <fullName evidence="2">Uncharacterized protein</fullName>
    </submittedName>
</protein>
<sequence>MKWLLGTVLVVALVVVFATPAGQQMLAGLLAPEAAKSAAVADDDDDDDDVPSRLHHRDGVLGIELPPATQALSGLRTQPADPMQYRPEIEALAEVVDIKPLLDLRSRYRALRADIRISEVKLRQSRASHERLQLLHKDDANISTSQLEQSRAELDSAAARLAAQRQQVASLRDEVTQTWGGTLADWVLDGDSDNGHFQQLLQRQEVLLKVSLGRDQSMPSTTRVIYVNRSDDRLNARKAYYVSVAARTDPSLQGETYYFRSGADKLRVGMRIRTWIPVTGEIIDGVHIPAEAVVWQAGQPWVYLQDGETFFYRRVLDEPVRQGRGWFVPAEQIAAGERIVTRGAQMLLSEEYRWQIPDEDDD</sequence>
<keyword evidence="3" id="KW-1185">Reference proteome</keyword>
<evidence type="ECO:0000256" key="1">
    <source>
        <dbReference type="SAM" id="Coils"/>
    </source>
</evidence>
<dbReference type="RefSeq" id="WP_259054096.1">
    <property type="nucleotide sequence ID" value="NZ_JANUCT010000003.1"/>
</dbReference>
<gene>
    <name evidence="2" type="ORF">J2T55_000555</name>
</gene>
<evidence type="ECO:0000313" key="2">
    <source>
        <dbReference type="EMBL" id="MCS3902551.1"/>
    </source>
</evidence>
<organism evidence="2 3">
    <name type="scientific">Methylohalomonas lacus</name>
    <dbReference type="NCBI Taxonomy" id="398773"/>
    <lineage>
        <taxon>Bacteria</taxon>
        <taxon>Pseudomonadati</taxon>
        <taxon>Pseudomonadota</taxon>
        <taxon>Gammaproteobacteria</taxon>
        <taxon>Methylohalomonadales</taxon>
        <taxon>Methylohalomonadaceae</taxon>
        <taxon>Methylohalomonas</taxon>
    </lineage>
</organism>
<dbReference type="Proteomes" id="UP001204445">
    <property type="component" value="Unassembled WGS sequence"/>
</dbReference>
<dbReference type="Gene3D" id="2.40.420.20">
    <property type="match status" value="1"/>
</dbReference>
<dbReference type="AlphaFoldDB" id="A0AAE3HK21"/>